<evidence type="ECO:0008006" key="3">
    <source>
        <dbReference type="Google" id="ProtNLM"/>
    </source>
</evidence>
<dbReference type="Proteomes" id="UP001371456">
    <property type="component" value="Unassembled WGS sequence"/>
</dbReference>
<protein>
    <recommendedName>
        <fullName evidence="3">G-patch domain-containing protein</fullName>
    </recommendedName>
</protein>
<evidence type="ECO:0000313" key="1">
    <source>
        <dbReference type="EMBL" id="KAK6793163.1"/>
    </source>
</evidence>
<reference evidence="1 2" key="1">
    <citation type="submission" date="2024-02" db="EMBL/GenBank/DDBJ databases">
        <title>de novo genome assembly of Solanum bulbocastanum strain 11H21.</title>
        <authorList>
            <person name="Hosaka A.J."/>
        </authorList>
    </citation>
    <scope>NUCLEOTIDE SEQUENCE [LARGE SCALE GENOMIC DNA]</scope>
    <source>
        <tissue evidence="1">Young leaves</tissue>
    </source>
</reference>
<accession>A0AAN8TYU6</accession>
<organism evidence="1 2">
    <name type="scientific">Solanum bulbocastanum</name>
    <name type="common">Wild potato</name>
    <dbReference type="NCBI Taxonomy" id="147425"/>
    <lineage>
        <taxon>Eukaryota</taxon>
        <taxon>Viridiplantae</taxon>
        <taxon>Streptophyta</taxon>
        <taxon>Embryophyta</taxon>
        <taxon>Tracheophyta</taxon>
        <taxon>Spermatophyta</taxon>
        <taxon>Magnoliopsida</taxon>
        <taxon>eudicotyledons</taxon>
        <taxon>Gunneridae</taxon>
        <taxon>Pentapetalae</taxon>
        <taxon>asterids</taxon>
        <taxon>lamiids</taxon>
        <taxon>Solanales</taxon>
        <taxon>Solanaceae</taxon>
        <taxon>Solanoideae</taxon>
        <taxon>Solaneae</taxon>
        <taxon>Solanum</taxon>
    </lineage>
</organism>
<sequence>MVDGGSGVDICPISTLQRLKINSDRIRTNNVCVHAFDGAKWDTLGEIYLTVAIEPVEFGITFQAFEIITVNKFSEGKPIPQPHLPSASVMVVSQMVQNGYEPRKGLGLSLQGIVDPINPIGIKEMFYDVNMTQMGEGTSNMDMQFVSPNLWLNNWEATALPTRKKSCYVNLDFNNMTCMRSLQLDPKKLSDLETMNPKSEEYDEDEAYEEIKKGLDQFKNKPKPNLSETEAVNLGTPEEVREIKISIHVDQNIRDDIIQVLFEYKDAFAWSYDDMPGLVLI</sequence>
<proteinExistence type="predicted"/>
<dbReference type="AlphaFoldDB" id="A0AAN8TYU6"/>
<dbReference type="EMBL" id="JBANQN010000004">
    <property type="protein sequence ID" value="KAK6793163.1"/>
    <property type="molecule type" value="Genomic_DNA"/>
</dbReference>
<keyword evidence="2" id="KW-1185">Reference proteome</keyword>
<gene>
    <name evidence="1" type="ORF">RDI58_012244</name>
</gene>
<comment type="caution">
    <text evidence="1">The sequence shown here is derived from an EMBL/GenBank/DDBJ whole genome shotgun (WGS) entry which is preliminary data.</text>
</comment>
<name>A0AAN8TYU6_SOLBU</name>
<evidence type="ECO:0000313" key="2">
    <source>
        <dbReference type="Proteomes" id="UP001371456"/>
    </source>
</evidence>